<dbReference type="EMBL" id="CP133614">
    <property type="protein sequence ID" value="WMV18188.1"/>
    <property type="molecule type" value="Genomic_DNA"/>
</dbReference>
<reference evidence="3" key="1">
    <citation type="submission" date="2023-08" db="EMBL/GenBank/DDBJ databases">
        <title>A de novo genome assembly of Solanum verrucosum Schlechtendal, a Mexican diploid species geographically isolated from the other diploid A-genome species in potato relatives.</title>
        <authorList>
            <person name="Hosaka K."/>
        </authorList>
    </citation>
    <scope>NUCLEOTIDE SEQUENCE</scope>
    <source>
        <tissue evidence="3">Young leaves</tissue>
    </source>
</reference>
<dbReference type="SUPFAM" id="SSF56219">
    <property type="entry name" value="DNase I-like"/>
    <property type="match status" value="1"/>
</dbReference>
<feature type="domain" description="Reverse transcriptase" evidence="2">
    <location>
        <begin position="416"/>
        <end position="707"/>
    </location>
</feature>
<dbReference type="InterPro" id="IPR052343">
    <property type="entry name" value="Retrotransposon-Effector_Assoc"/>
</dbReference>
<dbReference type="Proteomes" id="UP001234989">
    <property type="component" value="Chromosome 3"/>
</dbReference>
<organism evidence="3 4">
    <name type="scientific">Solanum verrucosum</name>
    <dbReference type="NCBI Taxonomy" id="315347"/>
    <lineage>
        <taxon>Eukaryota</taxon>
        <taxon>Viridiplantae</taxon>
        <taxon>Streptophyta</taxon>
        <taxon>Embryophyta</taxon>
        <taxon>Tracheophyta</taxon>
        <taxon>Spermatophyta</taxon>
        <taxon>Magnoliopsida</taxon>
        <taxon>eudicotyledons</taxon>
        <taxon>Gunneridae</taxon>
        <taxon>Pentapetalae</taxon>
        <taxon>asterids</taxon>
        <taxon>lamiids</taxon>
        <taxon>Solanales</taxon>
        <taxon>Solanaceae</taxon>
        <taxon>Solanoideae</taxon>
        <taxon>Solaneae</taxon>
        <taxon>Solanum</taxon>
    </lineage>
</organism>
<dbReference type="PROSITE" id="PS50878">
    <property type="entry name" value="RT_POL"/>
    <property type="match status" value="1"/>
</dbReference>
<gene>
    <name evidence="3" type="ORF">MTR67_011573</name>
</gene>
<keyword evidence="4" id="KW-1185">Reference proteome</keyword>
<feature type="region of interest" description="Disordered" evidence="1">
    <location>
        <begin position="994"/>
        <end position="1031"/>
    </location>
</feature>
<dbReference type="InterPro" id="IPR036691">
    <property type="entry name" value="Endo/exonu/phosph_ase_sf"/>
</dbReference>
<feature type="compositionally biased region" description="Polar residues" evidence="1">
    <location>
        <begin position="1177"/>
        <end position="1193"/>
    </location>
</feature>
<dbReference type="Gene3D" id="3.60.10.10">
    <property type="entry name" value="Endonuclease/exonuclease/phosphatase"/>
    <property type="match status" value="1"/>
</dbReference>
<name>A0AAF0TJC3_SOLVR</name>
<dbReference type="PANTHER" id="PTHR46890">
    <property type="entry name" value="NON-LTR RETROLELEMENT REVERSE TRANSCRIPTASE-LIKE PROTEIN-RELATED"/>
    <property type="match status" value="1"/>
</dbReference>
<evidence type="ECO:0000313" key="3">
    <source>
        <dbReference type="EMBL" id="WMV18188.1"/>
    </source>
</evidence>
<dbReference type="SUPFAM" id="SSF56672">
    <property type="entry name" value="DNA/RNA polymerases"/>
    <property type="match status" value="1"/>
</dbReference>
<protein>
    <recommendedName>
        <fullName evidence="2">Reverse transcriptase domain-containing protein</fullName>
    </recommendedName>
</protein>
<feature type="compositionally biased region" description="Basic and acidic residues" evidence="1">
    <location>
        <begin position="1010"/>
        <end position="1022"/>
    </location>
</feature>
<evidence type="ECO:0000313" key="4">
    <source>
        <dbReference type="Proteomes" id="UP001234989"/>
    </source>
</evidence>
<feature type="compositionally biased region" description="Polar residues" evidence="1">
    <location>
        <begin position="1402"/>
        <end position="1412"/>
    </location>
</feature>
<sequence>MEPFQNPSELEQYKRRLGFDKAGVNQNGKIWCFWNDDWEGSLILDTVQQVTIQFKKNEKDFLISAVYARCNAMERLELWEELESIAENVRCPWVIGGDFNVILNEKEKLGGLEFTINEAIDFDSLISSNALSEVQFSGSKYTWWNGRIEEACIFKRLDRILVNHEFLEVFPASEVQHLIRQGSDHAPLHMSCNTDEVPINKPFRFMNFWSKHQQFKKIVEDSWKIDFAGNPFLELHAKMKNVKKALSTWSREVFGNVFQQIATLEDIIKVREAQLQIHPSADNRAALNKVEADLKKYLRLEKEFWRQKSGMKWFKEGDMNTKFFHSEIGNAAVEYFWDQFTEENRVEDYTMIDHIPKCITAEENEEMTKLPDQEEVYRVVSALNGSSACGPDGFTGYFFQYCWEIIGEDITKVVKAFFCGQELPKFITHTNLVLLPKKESVKSFTDLRPISLSSFINKVISRMVHERMILVLPNIISQNQAGFVKGRSITENILLAQEIIRDINRRNNNVNVVVKLDMAKAYDRVSWIFLTKVLRKFGFAEVIIDMVWRIISNNWYSVLVNGITHGFFQSSRGLKQGDPLSPTLFIIAAEVLSRGLNNLHRDESMKGYGLPKWSPEINHLSYADDTILFGSGDRGSIIKMMRILREYELVSGQKVNKSKSFFYLHDNTPLMVAIRMRSVYAFSFKPTQKGVRSNSSYFRQVFLGYMGGIKGKHWVAWGDLCFPKAEGGLGFRSLHDVNKALFAKLWWNFRVSTTSLWAKFMWNKYCKKLHPVVVTSLGASQVWKKMIIVREEVEHDIWWQIKAGNSSFWFDNWTRQGALYYTEGNLAQEEELEVKDFIINGMWDEGKLRNLVSEEMVEHIILNIRPKTLETVIDKAWWSGNSTGLFTVKSTYHRVRGRKAKEEWRRYMWIKGMPIKISFFLWRVWRRKIAIDDNLKKMKIPVVSKCYCCKKGEMETMTHLLLTAPIAQKLWKQFASCAEDPNWAKQRSKSLHAPALMENQTSTKRKSKKEVRESSKAKDAKTQKKRGRKVAPPISRSTLPMMAILYFIHTFVFSQLDDAPIPIEDFLMVEDGNYQQFSWGQLAFTKLMKSFRKEYKPYKQVYRLNGFPYALNIWVNECASIIHNEIAIKEGNGIPRVCNWKVVGAKPKFEMFMENIFTENDCSNVQPTQEEIRSLDLPNNSHVPPTQPATSNVNHKEVQPDEVPGFEEFSSKPLEQLLRRSTRVSTTGFTLPPREERTILDNAGLEELKGHMKSYDNGGISMPHIVDDSVDKDNVNPQSASDQFFQQIISPIQMNFATVDHDVDASVVEVEKRHVIEENIAKDSTTSASISSGTEAVIDAIVYKLPNESINVAPLSVIIPLQLTDSDDFLFDSQLPTQLPVKESAHNLDTKTPTPRNRMPSKISQSPYVNTFGSSDKGKGKIDDDIRSYTPFEGCGITYQVSSV</sequence>
<proteinExistence type="predicted"/>
<dbReference type="InterPro" id="IPR000477">
    <property type="entry name" value="RT_dom"/>
</dbReference>
<feature type="region of interest" description="Disordered" evidence="1">
    <location>
        <begin position="1175"/>
        <end position="1196"/>
    </location>
</feature>
<accession>A0AAF0TJC3</accession>
<dbReference type="CDD" id="cd01650">
    <property type="entry name" value="RT_nLTR_like"/>
    <property type="match status" value="1"/>
</dbReference>
<dbReference type="InterPro" id="IPR043502">
    <property type="entry name" value="DNA/RNA_pol_sf"/>
</dbReference>
<dbReference type="Pfam" id="PF13966">
    <property type="entry name" value="zf-RVT"/>
    <property type="match status" value="1"/>
</dbReference>
<evidence type="ECO:0000259" key="2">
    <source>
        <dbReference type="PROSITE" id="PS50878"/>
    </source>
</evidence>
<feature type="region of interest" description="Disordered" evidence="1">
    <location>
        <begin position="1385"/>
        <end position="1420"/>
    </location>
</feature>
<dbReference type="Pfam" id="PF00078">
    <property type="entry name" value="RVT_1"/>
    <property type="match status" value="1"/>
</dbReference>
<dbReference type="InterPro" id="IPR026960">
    <property type="entry name" value="RVT-Znf"/>
</dbReference>
<evidence type="ECO:0000256" key="1">
    <source>
        <dbReference type="SAM" id="MobiDB-lite"/>
    </source>
</evidence>
<dbReference type="PANTHER" id="PTHR46890:SF48">
    <property type="entry name" value="RNA-DIRECTED DNA POLYMERASE"/>
    <property type="match status" value="1"/>
</dbReference>